<feature type="region of interest" description="Disordered" evidence="36">
    <location>
        <begin position="1138"/>
        <end position="1168"/>
    </location>
</feature>
<dbReference type="InterPro" id="IPR041588">
    <property type="entry name" value="Integrase_H2C2"/>
</dbReference>
<dbReference type="GO" id="GO:0004523">
    <property type="term" value="F:RNA-DNA hybrid ribonuclease activity"/>
    <property type="evidence" value="ECO:0007669"/>
    <property type="project" value="UniProtKB-EC"/>
</dbReference>
<evidence type="ECO:0000256" key="17">
    <source>
        <dbReference type="ARBA" id="ARBA00022801"/>
    </source>
</evidence>
<feature type="compositionally biased region" description="Low complexity" evidence="36">
    <location>
        <begin position="1087"/>
        <end position="1097"/>
    </location>
</feature>
<evidence type="ECO:0000313" key="39">
    <source>
        <dbReference type="EMBL" id="KAK6167883.1"/>
    </source>
</evidence>
<name>A0AAN8J0R1_PATCE</name>
<dbReference type="PROSITE" id="PS50994">
    <property type="entry name" value="INTEGRASE"/>
    <property type="match status" value="1"/>
</dbReference>
<evidence type="ECO:0000256" key="35">
    <source>
        <dbReference type="ARBA" id="ARBA00082890"/>
    </source>
</evidence>
<evidence type="ECO:0000256" key="29">
    <source>
        <dbReference type="ARBA" id="ARBA00023268"/>
    </source>
</evidence>
<evidence type="ECO:0000256" key="32">
    <source>
        <dbReference type="ARBA" id="ARBA00055265"/>
    </source>
</evidence>
<keyword evidence="8" id="KW-0808">Transferase</keyword>
<evidence type="ECO:0000256" key="9">
    <source>
        <dbReference type="ARBA" id="ARBA00022695"/>
    </source>
</evidence>
<evidence type="ECO:0000259" key="38">
    <source>
        <dbReference type="PROSITE" id="PS50994"/>
    </source>
</evidence>
<sequence length="1205" mass="138323">MYVSLDNDAEISSVLRIANDVILKPQTRYIVHAKLKRHSYDSRQDVFMVEQATKGFVSSEPGLMVSNSLFSMERAKTFGKRIPVFLVNGTNKTFRLKSGCVIGRAVDAFDSTIASVDQVLQGASQCTNANLNEKFAKINVPDTERAKLFNLLRKNHDLFAISDSELGHTDTVKMTIDTGNHSPIKQRAYRTPLTSRPVVNEAIDDMLRNNIIKESNSPWSFPIVLVDKKDGTKRFCVDFRKLNKITKTVSWPLPLIEDMLGRLDKSEYFTTLDMKSGYWQVLVDEKDKEKTAFVCHRGLFEFNVMPFGINNCPSIFSHLMARVLKGLEDFAIAYIDDILIYSRSKREHYEHIKLVFDRLRQHGLKLKPSKCNFFQQETKYLGFVITPQGIKTDQDKVCAIKGMDQPRTVKEVRSFMGMCSYYRRFIPNFSTIAEPLIKLTKKYAKFKWTSECQTAFEFLKESLTTVPLLAYPDPNLPYILYTDASDTSIGAALVQVHEDGNGGKVERPIYFLSHKLSKSQVKWSVVEREAYAIHYALQKLDYYLHNAKFTIRTDHKPLQYLLESPMQNKKIQLWALGIAGFNCTIEYVPGKQNSIADLLSRVPSKQEANDNNSDGETIEPRTSDNMFEISAFNSNEFVPHNYAKCTVPDKDLPDKIDLNVDNFDIEKEQNDDPEIVSIIKQLKANTGGSKTKNRFLLIDKVLYFISSPDDDPTLRLYIPQHLQNTVIKQYHDNNGHLGIDKTHDTIKRHYYFPNMYVRIHNHVNECVLCQSRSLTKQIPPMQFYDIPPYAFAKIGLDLSGPYPTTLSGNKYIISFICHFSGYAEAFAVKSKSAENVAHLLIEEIFPRYGAPLELVTDNGSENVNRIMEKTLKELNIKHVLTSFYHPQANARVERMHRTMHDILSKKIAESYNTWDLYLNQTLAAIRFNVNESTKFSPFYLLYNRDPVLPLDNILKPRRKYLGTDPHEIALQNQHKAFLLVHKRLRKTQRKNAEYVNKNATDTLFKVGDPVYYKNHLQKHKLQERWTPYYRIIEQTSPVSFIIHNQLTGRTTKSNAQDLRLAKLDNWQIPEKQSEKEKLLRKAHYVEDPSSSDSSSENETSEPDDDVPLAQLATRFRRERSESASDGEDVPLMELSKRLKARDDQDTENVMDTNSLSSSGSDTSDDERNIDADVLECDIKSDGKLKPEKSSNKKTKQLLKLIASML</sequence>
<keyword evidence="22" id="KW-0229">DNA integration</keyword>
<dbReference type="FunFam" id="3.10.10.10:FF:000007">
    <property type="entry name" value="Retrovirus-related Pol polyprotein from transposon 17.6-like Protein"/>
    <property type="match status" value="1"/>
</dbReference>
<dbReference type="SUPFAM" id="SSF53098">
    <property type="entry name" value="Ribonuclease H-like"/>
    <property type="match status" value="1"/>
</dbReference>
<evidence type="ECO:0000256" key="21">
    <source>
        <dbReference type="ARBA" id="ARBA00022884"/>
    </source>
</evidence>
<keyword evidence="26" id="KW-0238">DNA-binding</keyword>
<dbReference type="GO" id="GO:0003723">
    <property type="term" value="F:RNA binding"/>
    <property type="evidence" value="ECO:0007669"/>
    <property type="project" value="UniProtKB-KW"/>
</dbReference>
<reference evidence="39 40" key="1">
    <citation type="submission" date="2024-01" db="EMBL/GenBank/DDBJ databases">
        <title>The genome of the rayed Mediterranean limpet Patella caerulea (Linnaeus, 1758).</title>
        <authorList>
            <person name="Anh-Thu Weber A."/>
            <person name="Halstead-Nussloch G."/>
        </authorList>
    </citation>
    <scope>NUCLEOTIDE SEQUENCE [LARGE SCALE GENOMIC DNA]</scope>
    <source>
        <strain evidence="39">AATW-2023a</strain>
        <tissue evidence="39">Whole specimen</tissue>
    </source>
</reference>
<keyword evidence="28" id="KW-0539">Nucleus</keyword>
<comment type="function">
    <text evidence="2">The aspartyl protease (PR) mediates the proteolytic cleavages of the Gag and Gag-Pol polyproteins after assembly of the VLP.</text>
</comment>
<keyword evidence="27" id="KW-0233">DNA recombination</keyword>
<dbReference type="InterPro" id="IPR001584">
    <property type="entry name" value="Integrase_cat-core"/>
</dbReference>
<dbReference type="GO" id="GO:0005524">
    <property type="term" value="F:ATP binding"/>
    <property type="evidence" value="ECO:0007669"/>
    <property type="project" value="UniProtKB-KW"/>
</dbReference>
<dbReference type="GO" id="GO:0003887">
    <property type="term" value="F:DNA-directed DNA polymerase activity"/>
    <property type="evidence" value="ECO:0007669"/>
    <property type="project" value="UniProtKB-KW"/>
</dbReference>
<feature type="compositionally biased region" description="Low complexity" evidence="36">
    <location>
        <begin position="1151"/>
        <end position="1161"/>
    </location>
</feature>
<evidence type="ECO:0000256" key="19">
    <source>
        <dbReference type="ARBA" id="ARBA00022840"/>
    </source>
</evidence>
<keyword evidence="21" id="KW-0694">RNA-binding</keyword>
<evidence type="ECO:0000256" key="4">
    <source>
        <dbReference type="ARBA" id="ARBA00004496"/>
    </source>
</evidence>
<keyword evidence="11" id="KW-0479">Metal-binding</keyword>
<dbReference type="InterPro" id="IPR012337">
    <property type="entry name" value="RNaseH-like_sf"/>
</dbReference>
<keyword evidence="6" id="KW-1188">Viral release from host cell</keyword>
<dbReference type="EMBL" id="JAZGQO010000018">
    <property type="protein sequence ID" value="KAK6167883.1"/>
    <property type="molecule type" value="Genomic_DNA"/>
</dbReference>
<keyword evidence="9" id="KW-0548">Nucleotidyltransferase</keyword>
<evidence type="ECO:0000256" key="12">
    <source>
        <dbReference type="ARBA" id="ARBA00022741"/>
    </source>
</evidence>
<keyword evidence="20" id="KW-0460">Magnesium</keyword>
<evidence type="ECO:0000256" key="1">
    <source>
        <dbReference type="ARBA" id="ARBA00000077"/>
    </source>
</evidence>
<evidence type="ECO:0000256" key="26">
    <source>
        <dbReference type="ARBA" id="ARBA00023125"/>
    </source>
</evidence>
<proteinExistence type="predicted"/>
<dbReference type="PROSITE" id="PS50878">
    <property type="entry name" value="RT_POL"/>
    <property type="match status" value="1"/>
</dbReference>
<dbReference type="PANTHER" id="PTHR37984:SF5">
    <property type="entry name" value="PROTEIN NYNRIN-LIKE"/>
    <property type="match status" value="1"/>
</dbReference>
<dbReference type="PANTHER" id="PTHR37984">
    <property type="entry name" value="PROTEIN CBG26694"/>
    <property type="match status" value="1"/>
</dbReference>
<comment type="function">
    <text evidence="31">Integrase (IN) targets the VLP to the nucleus, where a subparticle preintegration complex (PIC) containing at least integrase and the newly synthesized dsDNA copy of the retrotransposon must transit the nuclear membrane. Once in the nucleus, integrase performs the integration of the dsDNA into the host genome.</text>
</comment>
<keyword evidence="12" id="KW-0547">Nucleotide-binding</keyword>
<evidence type="ECO:0000256" key="22">
    <source>
        <dbReference type="ARBA" id="ARBA00022908"/>
    </source>
</evidence>
<protein>
    <recommendedName>
        <fullName evidence="35">Gag3-Pol3</fullName>
    </recommendedName>
</protein>
<keyword evidence="24" id="KW-0239">DNA-directed DNA polymerase</keyword>
<evidence type="ECO:0000256" key="15">
    <source>
        <dbReference type="ARBA" id="ARBA00022759"/>
    </source>
</evidence>
<evidence type="ECO:0000256" key="2">
    <source>
        <dbReference type="ARBA" id="ARBA00002180"/>
    </source>
</evidence>
<feature type="region of interest" description="Disordered" evidence="36">
    <location>
        <begin position="1074"/>
        <end position="1108"/>
    </location>
</feature>
<feature type="compositionally biased region" description="Basic and acidic residues" evidence="36">
    <location>
        <begin position="1074"/>
        <end position="1086"/>
    </location>
</feature>
<dbReference type="GO" id="GO:0005634">
    <property type="term" value="C:nucleus"/>
    <property type="evidence" value="ECO:0007669"/>
    <property type="project" value="UniProtKB-SubCell"/>
</dbReference>
<dbReference type="Gene3D" id="3.10.10.10">
    <property type="entry name" value="HIV Type 1 Reverse Transcriptase, subunit A, domain 1"/>
    <property type="match status" value="1"/>
</dbReference>
<evidence type="ECO:0000256" key="16">
    <source>
        <dbReference type="ARBA" id="ARBA00022771"/>
    </source>
</evidence>
<organism evidence="39 40">
    <name type="scientific">Patella caerulea</name>
    <name type="common">Rayed Mediterranean limpet</name>
    <dbReference type="NCBI Taxonomy" id="87958"/>
    <lineage>
        <taxon>Eukaryota</taxon>
        <taxon>Metazoa</taxon>
        <taxon>Spiralia</taxon>
        <taxon>Lophotrochozoa</taxon>
        <taxon>Mollusca</taxon>
        <taxon>Gastropoda</taxon>
        <taxon>Patellogastropoda</taxon>
        <taxon>Patelloidea</taxon>
        <taxon>Patellidae</taxon>
        <taxon>Patella</taxon>
    </lineage>
</organism>
<evidence type="ECO:0000256" key="13">
    <source>
        <dbReference type="ARBA" id="ARBA00022750"/>
    </source>
</evidence>
<dbReference type="AlphaFoldDB" id="A0AAN8J0R1"/>
<keyword evidence="23" id="KW-0695">RNA-directed DNA polymerase</keyword>
<gene>
    <name evidence="39" type="ORF">SNE40_021812</name>
</gene>
<evidence type="ECO:0000256" key="20">
    <source>
        <dbReference type="ARBA" id="ARBA00022842"/>
    </source>
</evidence>
<keyword evidence="16" id="KW-0863">Zinc-finger</keyword>
<dbReference type="SUPFAM" id="SSF56672">
    <property type="entry name" value="DNA/RNA polymerases"/>
    <property type="match status" value="1"/>
</dbReference>
<dbReference type="Gene3D" id="3.30.70.270">
    <property type="match status" value="2"/>
</dbReference>
<evidence type="ECO:0000256" key="24">
    <source>
        <dbReference type="ARBA" id="ARBA00022932"/>
    </source>
</evidence>
<keyword evidence="14" id="KW-0688">Ribosomal frameshifting</keyword>
<comment type="subcellular location">
    <subcellularLocation>
        <location evidence="4">Cytoplasm</location>
    </subcellularLocation>
    <subcellularLocation>
        <location evidence="3">Nucleus</location>
    </subcellularLocation>
</comment>
<dbReference type="Pfam" id="PF17921">
    <property type="entry name" value="Integrase_H2C2"/>
    <property type="match status" value="1"/>
</dbReference>
<dbReference type="Pfam" id="PF17919">
    <property type="entry name" value="RT_RNaseH_2"/>
    <property type="match status" value="1"/>
</dbReference>
<evidence type="ECO:0000313" key="40">
    <source>
        <dbReference type="Proteomes" id="UP001347796"/>
    </source>
</evidence>
<comment type="function">
    <text evidence="33">Capsid protein (CA) is the structural component of the virus-like particle (VLP), forming the shell that encapsulates the genomic RNA-nucleocapsid complex.</text>
</comment>
<evidence type="ECO:0000256" key="27">
    <source>
        <dbReference type="ARBA" id="ARBA00023172"/>
    </source>
</evidence>
<evidence type="ECO:0000256" key="30">
    <source>
        <dbReference type="ARBA" id="ARBA00025590"/>
    </source>
</evidence>
<keyword evidence="10" id="KW-0540">Nuclease</keyword>
<evidence type="ECO:0000256" key="28">
    <source>
        <dbReference type="ARBA" id="ARBA00023242"/>
    </source>
</evidence>
<dbReference type="InterPro" id="IPR000477">
    <property type="entry name" value="RT_dom"/>
</dbReference>
<keyword evidence="13" id="KW-0064">Aspartyl protease</keyword>
<dbReference type="GO" id="GO:0003677">
    <property type="term" value="F:DNA binding"/>
    <property type="evidence" value="ECO:0007669"/>
    <property type="project" value="UniProtKB-KW"/>
</dbReference>
<dbReference type="Gene3D" id="3.30.420.10">
    <property type="entry name" value="Ribonuclease H-like superfamily/Ribonuclease H"/>
    <property type="match status" value="1"/>
</dbReference>
<dbReference type="GO" id="GO:0006508">
    <property type="term" value="P:proteolysis"/>
    <property type="evidence" value="ECO:0007669"/>
    <property type="project" value="UniProtKB-KW"/>
</dbReference>
<dbReference type="InterPro" id="IPR043502">
    <property type="entry name" value="DNA/RNA_pol_sf"/>
</dbReference>
<keyword evidence="25" id="KW-0917">Virion maturation</keyword>
<dbReference type="GO" id="GO:0005737">
    <property type="term" value="C:cytoplasm"/>
    <property type="evidence" value="ECO:0007669"/>
    <property type="project" value="UniProtKB-SubCell"/>
</dbReference>
<dbReference type="InterPro" id="IPR050951">
    <property type="entry name" value="Retrovirus_Pol_polyprotein"/>
</dbReference>
<evidence type="ECO:0000256" key="6">
    <source>
        <dbReference type="ARBA" id="ARBA00022612"/>
    </source>
</evidence>
<comment type="subunit">
    <text evidence="34">The protease is a homodimer, whose active site consists of two apposed aspartic acid residues.</text>
</comment>
<evidence type="ECO:0000256" key="33">
    <source>
        <dbReference type="ARBA" id="ARBA00055383"/>
    </source>
</evidence>
<evidence type="ECO:0000256" key="8">
    <source>
        <dbReference type="ARBA" id="ARBA00022679"/>
    </source>
</evidence>
<comment type="catalytic activity">
    <reaction evidence="1">
        <text>Endonucleolytic cleavage to 5'-phosphomonoester.</text>
        <dbReference type="EC" id="3.1.26.4"/>
    </reaction>
</comment>
<dbReference type="GO" id="GO:0015074">
    <property type="term" value="P:DNA integration"/>
    <property type="evidence" value="ECO:0007669"/>
    <property type="project" value="UniProtKB-KW"/>
</dbReference>
<keyword evidence="19" id="KW-0067">ATP-binding</keyword>
<accession>A0AAN8J0R1</accession>
<keyword evidence="18" id="KW-0862">Zinc</keyword>
<dbReference type="InterPro" id="IPR036397">
    <property type="entry name" value="RNaseH_sf"/>
</dbReference>
<evidence type="ECO:0000256" key="11">
    <source>
        <dbReference type="ARBA" id="ARBA00022723"/>
    </source>
</evidence>
<dbReference type="Proteomes" id="UP001347796">
    <property type="component" value="Unassembled WGS sequence"/>
</dbReference>
<evidence type="ECO:0000256" key="34">
    <source>
        <dbReference type="ARBA" id="ARBA00063849"/>
    </source>
</evidence>
<keyword evidence="15" id="KW-0255">Endonuclease</keyword>
<dbReference type="FunFam" id="1.10.340.70:FF:000001">
    <property type="entry name" value="Retrovirus-related Pol polyprotein from transposon gypsy-like Protein"/>
    <property type="match status" value="1"/>
</dbReference>
<keyword evidence="5" id="KW-0963">Cytoplasm</keyword>
<evidence type="ECO:0000256" key="10">
    <source>
        <dbReference type="ARBA" id="ARBA00022722"/>
    </source>
</evidence>
<dbReference type="GO" id="GO:0004190">
    <property type="term" value="F:aspartic-type endopeptidase activity"/>
    <property type="evidence" value="ECO:0007669"/>
    <property type="project" value="UniProtKB-KW"/>
</dbReference>
<dbReference type="InterPro" id="IPR041577">
    <property type="entry name" value="RT_RNaseH_2"/>
</dbReference>
<dbReference type="InterPro" id="IPR043128">
    <property type="entry name" value="Rev_trsase/Diguanyl_cyclase"/>
</dbReference>
<evidence type="ECO:0000256" key="5">
    <source>
        <dbReference type="ARBA" id="ARBA00022490"/>
    </source>
</evidence>
<dbReference type="CDD" id="cd09274">
    <property type="entry name" value="RNase_HI_RT_Ty3"/>
    <property type="match status" value="1"/>
</dbReference>
<keyword evidence="40" id="KW-1185">Reference proteome</keyword>
<evidence type="ECO:0000259" key="37">
    <source>
        <dbReference type="PROSITE" id="PS50878"/>
    </source>
</evidence>
<evidence type="ECO:0000256" key="25">
    <source>
        <dbReference type="ARBA" id="ARBA00023113"/>
    </source>
</evidence>
<keyword evidence="29" id="KW-0511">Multifunctional enzyme</keyword>
<evidence type="ECO:0000256" key="14">
    <source>
        <dbReference type="ARBA" id="ARBA00022758"/>
    </source>
</evidence>
<dbReference type="GO" id="GO:0075523">
    <property type="term" value="P:viral translational frameshifting"/>
    <property type="evidence" value="ECO:0007669"/>
    <property type="project" value="UniProtKB-KW"/>
</dbReference>
<feature type="domain" description="Integrase catalytic" evidence="38">
    <location>
        <begin position="784"/>
        <end position="973"/>
    </location>
</feature>
<dbReference type="GO" id="GO:0008270">
    <property type="term" value="F:zinc ion binding"/>
    <property type="evidence" value="ECO:0007669"/>
    <property type="project" value="UniProtKB-KW"/>
</dbReference>
<dbReference type="Pfam" id="PF00665">
    <property type="entry name" value="rve"/>
    <property type="match status" value="1"/>
</dbReference>
<evidence type="ECO:0000256" key="7">
    <source>
        <dbReference type="ARBA" id="ARBA00022670"/>
    </source>
</evidence>
<evidence type="ECO:0000256" key="23">
    <source>
        <dbReference type="ARBA" id="ARBA00022918"/>
    </source>
</evidence>
<comment type="function">
    <text evidence="30">Reverse transcriptase/ribonuclease H (RT) is a multifunctional enzyme that catalyzes the conversion of the retro-elements RNA genome into dsDNA within the VLP. The enzyme displays a DNA polymerase activity that can copy either DNA or RNA templates, and a ribonuclease H (RNase H) activity that cleaves the RNA strand of RNA-DNA heteroduplexes during plus-strand synthesis and hydrolyzes RNA primers. The conversion leads to a linear dsDNA copy of the retrotransposon that includes long terminal repeats (LTRs) at both ends.</text>
</comment>
<evidence type="ECO:0000256" key="3">
    <source>
        <dbReference type="ARBA" id="ARBA00004123"/>
    </source>
</evidence>
<comment type="caution">
    <text evidence="39">The sequence shown here is derived from an EMBL/GenBank/DDBJ whole genome shotgun (WGS) entry which is preliminary data.</text>
</comment>
<keyword evidence="17" id="KW-0378">Hydrolase</keyword>
<evidence type="ECO:0000256" key="31">
    <source>
        <dbReference type="ARBA" id="ARBA00025615"/>
    </source>
</evidence>
<feature type="domain" description="Reverse transcriptase" evidence="37">
    <location>
        <begin position="207"/>
        <end position="385"/>
    </location>
</feature>
<dbReference type="Pfam" id="PF00078">
    <property type="entry name" value="RVT_1"/>
    <property type="match status" value="1"/>
</dbReference>
<keyword evidence="7" id="KW-0645">Protease</keyword>
<dbReference type="CDD" id="cd01647">
    <property type="entry name" value="RT_LTR"/>
    <property type="match status" value="1"/>
</dbReference>
<evidence type="ECO:0000256" key="18">
    <source>
        <dbReference type="ARBA" id="ARBA00022833"/>
    </source>
</evidence>
<dbReference type="GO" id="GO:0006310">
    <property type="term" value="P:DNA recombination"/>
    <property type="evidence" value="ECO:0007669"/>
    <property type="project" value="UniProtKB-KW"/>
</dbReference>
<dbReference type="FunFam" id="3.30.70.270:FF:000026">
    <property type="entry name" value="Transposon Ty3-G Gag-Pol polyprotein"/>
    <property type="match status" value="1"/>
</dbReference>
<dbReference type="GO" id="GO:0003964">
    <property type="term" value="F:RNA-directed DNA polymerase activity"/>
    <property type="evidence" value="ECO:0007669"/>
    <property type="project" value="UniProtKB-KW"/>
</dbReference>
<evidence type="ECO:0000256" key="36">
    <source>
        <dbReference type="SAM" id="MobiDB-lite"/>
    </source>
</evidence>
<dbReference type="Gene3D" id="1.10.340.70">
    <property type="match status" value="1"/>
</dbReference>
<comment type="function">
    <text evidence="32">Nucleocapsid protein p11 (NC) forms the nucleocore that coats the retro-elements dimeric RNA. Binds these RNAs through its zinc fingers. Promotes primer tRNA(i)-Met annealing to the multipartite primer-binding site (PBS), dimerization of Ty3 RNA and initiation of reverse transcription.</text>
</comment>